<dbReference type="AlphaFoldDB" id="A0A369UJM0"/>
<organism evidence="1 2">
    <name type="scientific">Dyella tabacisoli</name>
    <dbReference type="NCBI Taxonomy" id="2282381"/>
    <lineage>
        <taxon>Bacteria</taxon>
        <taxon>Pseudomonadati</taxon>
        <taxon>Pseudomonadota</taxon>
        <taxon>Gammaproteobacteria</taxon>
        <taxon>Lysobacterales</taxon>
        <taxon>Rhodanobacteraceae</taxon>
        <taxon>Dyella</taxon>
    </lineage>
</organism>
<keyword evidence="2" id="KW-1185">Reference proteome</keyword>
<dbReference type="OrthoDB" id="1150977at2"/>
<evidence type="ECO:0000313" key="1">
    <source>
        <dbReference type="EMBL" id="RDD79780.1"/>
    </source>
</evidence>
<gene>
    <name evidence="1" type="ORF">DVJ77_20605</name>
</gene>
<protein>
    <submittedName>
        <fullName evidence="1">Uncharacterized protein</fullName>
    </submittedName>
</protein>
<name>A0A369UJM0_9GAMM</name>
<dbReference type="RefSeq" id="WP_114847421.1">
    <property type="nucleotide sequence ID" value="NZ_JBHSPE010000016.1"/>
</dbReference>
<accession>A0A369UJM0</accession>
<evidence type="ECO:0000313" key="2">
    <source>
        <dbReference type="Proteomes" id="UP000253782"/>
    </source>
</evidence>
<reference evidence="1 2" key="1">
    <citation type="submission" date="2018-07" db="EMBL/GenBank/DDBJ databases">
        <title>Dyella tabacisoli L4-6T, whole genome shotgun sequence.</title>
        <authorList>
            <person name="Zhou X.-K."/>
            <person name="Li W.-J."/>
            <person name="Duan Y.-Q."/>
        </authorList>
    </citation>
    <scope>NUCLEOTIDE SEQUENCE [LARGE SCALE GENOMIC DNA]</scope>
    <source>
        <strain evidence="1 2">L4-6</strain>
    </source>
</reference>
<dbReference type="EMBL" id="QQAH01000025">
    <property type="protein sequence ID" value="RDD79780.1"/>
    <property type="molecule type" value="Genomic_DNA"/>
</dbReference>
<sequence length="90" mass="9769">MADYHCYPLWEASPGVVGNIDPVTLPIHKGLIDRLNAWANDYDATLNLDDPMASGFASEQAKSEFASRAGLLVADLQNELGPEYVVKAYG</sequence>
<comment type="caution">
    <text evidence="1">The sequence shown here is derived from an EMBL/GenBank/DDBJ whole genome shotgun (WGS) entry which is preliminary data.</text>
</comment>
<proteinExistence type="predicted"/>
<dbReference type="Proteomes" id="UP000253782">
    <property type="component" value="Unassembled WGS sequence"/>
</dbReference>